<proteinExistence type="inferred from homology"/>
<dbReference type="PIRSF" id="PIRSF017082">
    <property type="entry name" value="YflP"/>
    <property type="match status" value="1"/>
</dbReference>
<comment type="caution">
    <text evidence="2">The sequence shown here is derived from an EMBL/GenBank/DDBJ whole genome shotgun (WGS) entry which is preliminary data.</text>
</comment>
<accession>A0ABS6IMN5</accession>
<gene>
    <name evidence="2" type="ORF">KQ910_12005</name>
</gene>
<evidence type="ECO:0000313" key="3">
    <source>
        <dbReference type="Proteomes" id="UP000727907"/>
    </source>
</evidence>
<name>A0ABS6IMN5_9HYPH</name>
<dbReference type="EMBL" id="JAHOPB010000001">
    <property type="protein sequence ID" value="MBU8874488.1"/>
    <property type="molecule type" value="Genomic_DNA"/>
</dbReference>
<evidence type="ECO:0000256" key="1">
    <source>
        <dbReference type="ARBA" id="ARBA00006987"/>
    </source>
</evidence>
<dbReference type="InterPro" id="IPR006311">
    <property type="entry name" value="TAT_signal"/>
</dbReference>
<dbReference type="Pfam" id="PF03401">
    <property type="entry name" value="TctC"/>
    <property type="match status" value="1"/>
</dbReference>
<reference evidence="2 3" key="1">
    <citation type="submission" date="2021-06" db="EMBL/GenBank/DDBJ databases">
        <authorList>
            <person name="Lee D.H."/>
        </authorList>
    </citation>
    <scope>NUCLEOTIDE SEQUENCE [LARGE SCALE GENOMIC DNA]</scope>
    <source>
        <strain evidence="2 3">MMS21-HV4-11</strain>
    </source>
</reference>
<sequence>MIVRASRRDVLRYGSAAAAAAALPAPAIGQGAWPNKPIRIVCGYPAGGLTDTFARVYGEYISQKTGQPVTVENKTGASGAIAAEQVKGAAPDGYTLMWTISTTMIMNKVLFKKLPYDPDKDFVLISWMDAGHLPLIVNSKVPVKNLAELADYARANKTSLGTYGAGSYSHVAVEALNRHYKLGMEAVHYRGEAPMWQDVGSGAVQGGSGSVAAASGVLQSGNGRPIAVPTKKRMSKLPDVPTFYEQGVTDKAFQIQGWIGLVGPAGMPKEIVQKLSDMMVEGGKSERVQKILATFGIDNAARDHVFFEKIVAEEGPIWIELVKGLNLEPQ</sequence>
<dbReference type="PANTHER" id="PTHR42928">
    <property type="entry name" value="TRICARBOXYLATE-BINDING PROTEIN"/>
    <property type="match status" value="1"/>
</dbReference>
<protein>
    <submittedName>
        <fullName evidence="2">Tripartite tricarboxylate transporter substrate binding protein</fullName>
    </submittedName>
</protein>
<dbReference type="InterPro" id="IPR005064">
    <property type="entry name" value="BUG"/>
</dbReference>
<organism evidence="2 3">
    <name type="scientific">Reyranella humidisoli</name>
    <dbReference type="NCBI Taxonomy" id="2849149"/>
    <lineage>
        <taxon>Bacteria</taxon>
        <taxon>Pseudomonadati</taxon>
        <taxon>Pseudomonadota</taxon>
        <taxon>Alphaproteobacteria</taxon>
        <taxon>Hyphomicrobiales</taxon>
        <taxon>Reyranellaceae</taxon>
        <taxon>Reyranella</taxon>
    </lineage>
</organism>
<keyword evidence="3" id="KW-1185">Reference proteome</keyword>
<comment type="similarity">
    <text evidence="1">Belongs to the UPF0065 (bug) family.</text>
</comment>
<dbReference type="Proteomes" id="UP000727907">
    <property type="component" value="Unassembled WGS sequence"/>
</dbReference>
<dbReference type="PROSITE" id="PS51318">
    <property type="entry name" value="TAT"/>
    <property type="match status" value="1"/>
</dbReference>
<dbReference type="CDD" id="cd07012">
    <property type="entry name" value="PBP2_Bug_TTT"/>
    <property type="match status" value="1"/>
</dbReference>
<evidence type="ECO:0000313" key="2">
    <source>
        <dbReference type="EMBL" id="MBU8874488.1"/>
    </source>
</evidence>
<dbReference type="PANTHER" id="PTHR42928:SF5">
    <property type="entry name" value="BLR1237 PROTEIN"/>
    <property type="match status" value="1"/>
</dbReference>
<dbReference type="RefSeq" id="WP_216960112.1">
    <property type="nucleotide sequence ID" value="NZ_JAHOPB010000001.1"/>
</dbReference>